<dbReference type="EMBL" id="CP045096">
    <property type="protein sequence ID" value="QFQ94911.1"/>
    <property type="molecule type" value="Genomic_DNA"/>
</dbReference>
<evidence type="ECO:0000313" key="1">
    <source>
        <dbReference type="EMBL" id="QFQ94911.1"/>
    </source>
</evidence>
<evidence type="ECO:0000313" key="2">
    <source>
        <dbReference type="Proteomes" id="UP000327294"/>
    </source>
</evidence>
<dbReference type="RefSeq" id="WP_152166446.1">
    <property type="nucleotide sequence ID" value="NZ_CP045096.1"/>
</dbReference>
<reference evidence="1 2" key="1">
    <citation type="submission" date="2019-10" db="EMBL/GenBank/DDBJ databases">
        <title>Streptomyces sp. strain GY16 isolated from leaves of Broussonetia papyrifera.</title>
        <authorList>
            <person name="Mo P."/>
        </authorList>
    </citation>
    <scope>NUCLEOTIDE SEQUENCE [LARGE SCALE GENOMIC DNA]</scope>
    <source>
        <strain evidence="1 2">GY16</strain>
    </source>
</reference>
<dbReference type="KEGG" id="sphv:F9278_00375"/>
<protein>
    <submittedName>
        <fullName evidence="1">Uncharacterized protein</fullName>
    </submittedName>
</protein>
<dbReference type="AlphaFoldDB" id="A0A5P8JVM3"/>
<name>A0A5P8JVM3_9ACTN</name>
<organism evidence="1 2">
    <name type="scientific">Streptomyces phaeolivaceus</name>
    <dbReference type="NCBI Taxonomy" id="2653200"/>
    <lineage>
        <taxon>Bacteria</taxon>
        <taxon>Bacillati</taxon>
        <taxon>Actinomycetota</taxon>
        <taxon>Actinomycetes</taxon>
        <taxon>Kitasatosporales</taxon>
        <taxon>Streptomycetaceae</taxon>
        <taxon>Streptomyces</taxon>
    </lineage>
</organism>
<gene>
    <name evidence="1" type="ORF">F9278_00375</name>
</gene>
<accession>A0A5P8JVM3</accession>
<proteinExistence type="predicted"/>
<dbReference type="Proteomes" id="UP000327294">
    <property type="component" value="Chromosome"/>
</dbReference>
<keyword evidence="2" id="KW-1185">Reference proteome</keyword>
<sequence>MPSFLTHRARVLDARLPLHRRHSALRTCLTVFAPYGLRATYHHLTLSAAMPRRLEADPDALVRAVEELHEARVLWLARAEEYAAQRRAEKQAGRRAVPDPRPWWLRSWWEGSERAWYDAPFRHPSLRLTEYVRRQNALLDGAELPGCPACGDEGPPEPHPTGHGRVELCGRCAWAPTRCPCGRRHRLVPETPYGWNQIWQRAHMGDDGTPNPHWPEG</sequence>